<keyword evidence="4" id="KW-0853">WD repeat</keyword>
<evidence type="ECO:0000256" key="9">
    <source>
        <dbReference type="SAM" id="Coils"/>
    </source>
</evidence>
<dbReference type="Proteomes" id="UP001497623">
    <property type="component" value="Unassembled WGS sequence"/>
</dbReference>
<name>A0AAV2Q533_MEGNR</name>
<feature type="coiled-coil region" evidence="9">
    <location>
        <begin position="309"/>
        <end position="357"/>
    </location>
</feature>
<evidence type="ECO:0000256" key="5">
    <source>
        <dbReference type="ARBA" id="ARBA00022737"/>
    </source>
</evidence>
<keyword evidence="12" id="KW-1185">Reference proteome</keyword>
<evidence type="ECO:0000256" key="2">
    <source>
        <dbReference type="ARBA" id="ARBA00004245"/>
    </source>
</evidence>
<keyword evidence="5" id="KW-0677">Repeat</keyword>
<protein>
    <submittedName>
        <fullName evidence="11">Uncharacterized protein</fullName>
    </submittedName>
</protein>
<evidence type="ECO:0000256" key="8">
    <source>
        <dbReference type="ARBA" id="ARBA00023273"/>
    </source>
</evidence>
<evidence type="ECO:0000256" key="3">
    <source>
        <dbReference type="ARBA" id="ARBA00022490"/>
    </source>
</evidence>
<evidence type="ECO:0000313" key="11">
    <source>
        <dbReference type="EMBL" id="CAL4071795.1"/>
    </source>
</evidence>
<reference evidence="11 12" key="1">
    <citation type="submission" date="2024-05" db="EMBL/GenBank/DDBJ databases">
        <authorList>
            <person name="Wallberg A."/>
        </authorList>
    </citation>
    <scope>NUCLEOTIDE SEQUENCE [LARGE SCALE GENOMIC DNA]</scope>
</reference>
<feature type="non-terminal residue" evidence="11">
    <location>
        <position position="370"/>
    </location>
</feature>
<feature type="compositionally biased region" description="Acidic residues" evidence="10">
    <location>
        <begin position="98"/>
        <end position="126"/>
    </location>
</feature>
<keyword evidence="7" id="KW-0206">Cytoskeleton</keyword>
<evidence type="ECO:0000256" key="4">
    <source>
        <dbReference type="ARBA" id="ARBA00022574"/>
    </source>
</evidence>
<dbReference type="GO" id="GO:0005929">
    <property type="term" value="C:cilium"/>
    <property type="evidence" value="ECO:0007669"/>
    <property type="project" value="UniProtKB-SubCell"/>
</dbReference>
<feature type="compositionally biased region" description="Basic and acidic residues" evidence="10">
    <location>
        <begin position="74"/>
        <end position="97"/>
    </location>
</feature>
<dbReference type="PANTHER" id="PTHR14885">
    <property type="entry name" value="CILIA- AND FLAGELLA-ASSOCIATED PROTEIN 43-RELATED"/>
    <property type="match status" value="1"/>
</dbReference>
<keyword evidence="6 9" id="KW-0175">Coiled coil</keyword>
<keyword evidence="3" id="KW-0963">Cytoplasm</keyword>
<proteinExistence type="predicted"/>
<dbReference type="GO" id="GO:0005856">
    <property type="term" value="C:cytoskeleton"/>
    <property type="evidence" value="ECO:0007669"/>
    <property type="project" value="UniProtKB-SubCell"/>
</dbReference>
<gene>
    <name evidence="11" type="ORF">MNOR_LOCUS8649</name>
</gene>
<feature type="region of interest" description="Disordered" evidence="10">
    <location>
        <begin position="181"/>
        <end position="209"/>
    </location>
</feature>
<feature type="compositionally biased region" description="Polar residues" evidence="10">
    <location>
        <begin position="181"/>
        <end position="198"/>
    </location>
</feature>
<evidence type="ECO:0000256" key="1">
    <source>
        <dbReference type="ARBA" id="ARBA00004138"/>
    </source>
</evidence>
<evidence type="ECO:0000256" key="6">
    <source>
        <dbReference type="ARBA" id="ARBA00023054"/>
    </source>
</evidence>
<comment type="caution">
    <text evidence="11">The sequence shown here is derived from an EMBL/GenBank/DDBJ whole genome shotgun (WGS) entry which is preliminary data.</text>
</comment>
<dbReference type="EMBL" id="CAXKWB010004043">
    <property type="protein sequence ID" value="CAL4071795.1"/>
    <property type="molecule type" value="Genomic_DNA"/>
</dbReference>
<evidence type="ECO:0000313" key="12">
    <source>
        <dbReference type="Proteomes" id="UP001497623"/>
    </source>
</evidence>
<organism evidence="11 12">
    <name type="scientific">Meganyctiphanes norvegica</name>
    <name type="common">Northern krill</name>
    <name type="synonym">Thysanopoda norvegica</name>
    <dbReference type="NCBI Taxonomy" id="48144"/>
    <lineage>
        <taxon>Eukaryota</taxon>
        <taxon>Metazoa</taxon>
        <taxon>Ecdysozoa</taxon>
        <taxon>Arthropoda</taxon>
        <taxon>Crustacea</taxon>
        <taxon>Multicrustacea</taxon>
        <taxon>Malacostraca</taxon>
        <taxon>Eumalacostraca</taxon>
        <taxon>Eucarida</taxon>
        <taxon>Euphausiacea</taxon>
        <taxon>Euphausiidae</taxon>
        <taxon>Meganyctiphanes</taxon>
    </lineage>
</organism>
<evidence type="ECO:0000256" key="7">
    <source>
        <dbReference type="ARBA" id="ARBA00023212"/>
    </source>
</evidence>
<dbReference type="AlphaFoldDB" id="A0AAV2Q533"/>
<keyword evidence="8" id="KW-0966">Cell projection</keyword>
<comment type="subcellular location">
    <subcellularLocation>
        <location evidence="1">Cell projection</location>
        <location evidence="1">Cilium</location>
    </subcellularLocation>
    <subcellularLocation>
        <location evidence="2">Cytoplasm</location>
        <location evidence="2">Cytoskeleton</location>
    </subcellularLocation>
</comment>
<accession>A0AAV2Q533</accession>
<sequence length="370" mass="43199">MDDDVGQLVPYRDILYPQLEINSKARVEKQLVLLKYMTLKLRESFNQRFNAANSKKGRIIDEVQRLNRRRTQLKEDLKRIREENKDNNNDNKDKDESQYDDEDDDELPTMEEECNTDEEEEEEEEYCPQWNTEERPELLLDLEPPPEEKEGEEGGSQEDGGSMGIKAGWAAAKALRAFSGKRSNAGSMDGTSRPSSGTGHCPVVQTDKPRSEWTWAEARAYRAWRAQQEEQQRRQRSHARTLALQLERITPTIRSLLQEFDAQVSALVESRVETDQALLLYQLVSSQLQQRLFRQEELAQEQVHFQNLLEQVSVRLREVEEDLEETKGTEGRARGKEERLQEQLREEEVTLRRTIINLPIDQYNQVMAIY</sequence>
<evidence type="ECO:0000256" key="10">
    <source>
        <dbReference type="SAM" id="MobiDB-lite"/>
    </source>
</evidence>
<feature type="region of interest" description="Disordered" evidence="10">
    <location>
        <begin position="74"/>
        <end position="164"/>
    </location>
</feature>